<name>A0AA86PNL9_9EUKA</name>
<accession>A0AA86PNL9</accession>
<reference evidence="1" key="1">
    <citation type="submission" date="2023-06" db="EMBL/GenBank/DDBJ databases">
        <authorList>
            <person name="Kurt Z."/>
        </authorList>
    </citation>
    <scope>NUCLEOTIDE SEQUENCE</scope>
</reference>
<evidence type="ECO:0000313" key="2">
    <source>
        <dbReference type="EMBL" id="CAL5993475.1"/>
    </source>
</evidence>
<proteinExistence type="predicted"/>
<dbReference type="AlphaFoldDB" id="A0AA86PNL9"/>
<dbReference type="EMBL" id="CATOUU010000697">
    <property type="protein sequence ID" value="CAI9941948.1"/>
    <property type="molecule type" value="Genomic_DNA"/>
</dbReference>
<evidence type="ECO:0000313" key="3">
    <source>
        <dbReference type="Proteomes" id="UP001642409"/>
    </source>
</evidence>
<gene>
    <name evidence="2" type="ORF">HINF_LOCUS13083</name>
    <name evidence="1" type="ORF">HINF_LOCUS29593</name>
</gene>
<sequence length="113" mass="12943">MKKTISINLYSPLPQLSPKSNSLAMQTDWFAQALTKASTKQLIHLDYDECEDREDVMDFMKQECEYKMKTICQLSSKIEKLVEVLAKEENSLDKCAAGVERMLMTLKPSQCSK</sequence>
<reference evidence="2 3" key="2">
    <citation type="submission" date="2024-07" db="EMBL/GenBank/DDBJ databases">
        <authorList>
            <person name="Akdeniz Z."/>
        </authorList>
    </citation>
    <scope>NUCLEOTIDE SEQUENCE [LARGE SCALE GENOMIC DNA]</scope>
</reference>
<dbReference type="EMBL" id="CAXDID020000030">
    <property type="protein sequence ID" value="CAL5993475.1"/>
    <property type="molecule type" value="Genomic_DNA"/>
</dbReference>
<comment type="caution">
    <text evidence="1">The sequence shown here is derived from an EMBL/GenBank/DDBJ whole genome shotgun (WGS) entry which is preliminary data.</text>
</comment>
<keyword evidence="3" id="KW-1185">Reference proteome</keyword>
<dbReference type="Proteomes" id="UP001642409">
    <property type="component" value="Unassembled WGS sequence"/>
</dbReference>
<evidence type="ECO:0000313" key="1">
    <source>
        <dbReference type="EMBL" id="CAI9941948.1"/>
    </source>
</evidence>
<protein>
    <submittedName>
        <fullName evidence="2">Hypothetical_protein</fullName>
    </submittedName>
</protein>
<organism evidence="1">
    <name type="scientific">Hexamita inflata</name>
    <dbReference type="NCBI Taxonomy" id="28002"/>
    <lineage>
        <taxon>Eukaryota</taxon>
        <taxon>Metamonada</taxon>
        <taxon>Diplomonadida</taxon>
        <taxon>Hexamitidae</taxon>
        <taxon>Hexamitinae</taxon>
        <taxon>Hexamita</taxon>
    </lineage>
</organism>